<keyword evidence="8" id="KW-1185">Reference proteome</keyword>
<dbReference type="SUPFAM" id="SSF51735">
    <property type="entry name" value="NAD(P)-binding Rossmann-fold domains"/>
    <property type="match status" value="1"/>
</dbReference>
<dbReference type="Pfam" id="PF08240">
    <property type="entry name" value="ADH_N"/>
    <property type="match status" value="1"/>
</dbReference>
<organism evidence="7 8">
    <name type="scientific">Anaerostipes rhamnosivorans</name>
    <dbReference type="NCBI Taxonomy" id="1229621"/>
    <lineage>
        <taxon>Bacteria</taxon>
        <taxon>Bacillati</taxon>
        <taxon>Bacillota</taxon>
        <taxon>Clostridia</taxon>
        <taxon>Lachnospirales</taxon>
        <taxon>Lachnospiraceae</taxon>
        <taxon>Anaerostipes</taxon>
    </lineage>
</organism>
<evidence type="ECO:0000313" key="8">
    <source>
        <dbReference type="Proteomes" id="UP000298653"/>
    </source>
</evidence>
<dbReference type="Gene3D" id="3.40.50.720">
    <property type="entry name" value="NAD(P)-binding Rossmann-like Domain"/>
    <property type="match status" value="1"/>
</dbReference>
<evidence type="ECO:0000256" key="2">
    <source>
        <dbReference type="ARBA" id="ARBA00022833"/>
    </source>
</evidence>
<feature type="domain" description="Alcohol dehydrogenase-like N-terminal" evidence="6">
    <location>
        <begin position="31"/>
        <end position="131"/>
    </location>
</feature>
<evidence type="ECO:0000313" key="7">
    <source>
        <dbReference type="EMBL" id="QCP34589.1"/>
    </source>
</evidence>
<dbReference type="OrthoDB" id="9769198at2"/>
<evidence type="ECO:0000256" key="1">
    <source>
        <dbReference type="ARBA" id="ARBA00022723"/>
    </source>
</evidence>
<gene>
    <name evidence="7" type="ORF">AR1Y2_1135</name>
</gene>
<dbReference type="Gene3D" id="3.90.180.10">
    <property type="entry name" value="Medium-chain alcohol dehydrogenases, catalytic domain"/>
    <property type="match status" value="1"/>
</dbReference>
<evidence type="ECO:0000256" key="3">
    <source>
        <dbReference type="ARBA" id="ARBA00023002"/>
    </source>
</evidence>
<dbReference type="SUPFAM" id="SSF50129">
    <property type="entry name" value="GroES-like"/>
    <property type="match status" value="1"/>
</dbReference>
<accession>A0A4P8IHH2</accession>
<keyword evidence="2 4" id="KW-0862">Zinc</keyword>
<dbReference type="RefSeq" id="WP_137328113.1">
    <property type="nucleotide sequence ID" value="NZ_CP040058.1"/>
</dbReference>
<dbReference type="AlphaFoldDB" id="A0A4P8IHH2"/>
<dbReference type="PROSITE" id="PS00059">
    <property type="entry name" value="ADH_ZINC"/>
    <property type="match status" value="1"/>
</dbReference>
<evidence type="ECO:0000259" key="5">
    <source>
        <dbReference type="Pfam" id="PF00107"/>
    </source>
</evidence>
<comment type="cofactor">
    <cofactor evidence="4">
        <name>Zn(2+)</name>
        <dbReference type="ChEBI" id="CHEBI:29105"/>
    </cofactor>
</comment>
<dbReference type="Pfam" id="PF00107">
    <property type="entry name" value="ADH_zinc_N"/>
    <property type="match status" value="1"/>
</dbReference>
<keyword evidence="3" id="KW-0560">Oxidoreductase</keyword>
<dbReference type="InterPro" id="IPR036291">
    <property type="entry name" value="NAD(P)-bd_dom_sf"/>
</dbReference>
<proteinExistence type="inferred from homology"/>
<evidence type="ECO:0000259" key="6">
    <source>
        <dbReference type="Pfam" id="PF08240"/>
    </source>
</evidence>
<sequence>MSEIPATMKAALWYAPLDVRFVDVPVPEIDDKGVLIKTKVTLTCGTDVKTYKRGYPGEKPGATFGHEVSGEIVKVGKDVTGFKVGDRVVTHNTAPCGSCYYCKIGRNDGECESLVRIKGGHSQYVAVPDQIVRTNLFHIPEGVPYKAAALVEPFSCAVYGADMTPVHFGDYVVILGAGPIGLMIAMLMKKKGAKVIHADYSAERLEVSKSLGTDIVFDLNGVEDPVKEIRALTPDGRGADSAIDASGQPAAWENAINIVRKAGFVNLFGGCKAGTTITVDTHRIHYDGVTLTGFYHTTPRHVQMAVDMIINGEIPVDTFVTGEYPWEQLIDAVEAHGRQEGIKNAINWD</sequence>
<dbReference type="InterPro" id="IPR002328">
    <property type="entry name" value="ADH_Zn_CS"/>
</dbReference>
<dbReference type="EMBL" id="CP040058">
    <property type="protein sequence ID" value="QCP34589.1"/>
    <property type="molecule type" value="Genomic_DNA"/>
</dbReference>
<protein>
    <submittedName>
        <fullName evidence="7">Alcohol dehydrogenase, zinc-binding</fullName>
    </submittedName>
</protein>
<dbReference type="GO" id="GO:0016491">
    <property type="term" value="F:oxidoreductase activity"/>
    <property type="evidence" value="ECO:0007669"/>
    <property type="project" value="UniProtKB-KW"/>
</dbReference>
<keyword evidence="1 4" id="KW-0479">Metal-binding</keyword>
<dbReference type="InterPro" id="IPR013149">
    <property type="entry name" value="ADH-like_C"/>
</dbReference>
<comment type="similarity">
    <text evidence="4">Belongs to the zinc-containing alcohol dehydrogenase family.</text>
</comment>
<evidence type="ECO:0000256" key="4">
    <source>
        <dbReference type="RuleBase" id="RU361277"/>
    </source>
</evidence>
<dbReference type="InterPro" id="IPR013154">
    <property type="entry name" value="ADH-like_N"/>
</dbReference>
<dbReference type="KEGG" id="arf:AR1Y2_1135"/>
<dbReference type="PANTHER" id="PTHR43401:SF2">
    <property type="entry name" value="L-THREONINE 3-DEHYDROGENASE"/>
    <property type="match status" value="1"/>
</dbReference>
<dbReference type="InterPro" id="IPR011032">
    <property type="entry name" value="GroES-like_sf"/>
</dbReference>
<dbReference type="PANTHER" id="PTHR43401">
    <property type="entry name" value="L-THREONINE 3-DEHYDROGENASE"/>
    <property type="match status" value="1"/>
</dbReference>
<feature type="domain" description="Alcohol dehydrogenase-like C-terminal" evidence="5">
    <location>
        <begin position="179"/>
        <end position="309"/>
    </location>
</feature>
<name>A0A4P8IHH2_9FIRM</name>
<reference evidence="7 8" key="1">
    <citation type="submission" date="2019-05" db="EMBL/GenBank/DDBJ databases">
        <title>Complete genome sequencing of Anaerostipes rhamnosivorans.</title>
        <authorList>
            <person name="Bui T.P.N."/>
            <person name="de Vos W.M."/>
        </authorList>
    </citation>
    <scope>NUCLEOTIDE SEQUENCE [LARGE SCALE GENOMIC DNA]</scope>
    <source>
        <strain evidence="7 8">1y2</strain>
    </source>
</reference>
<dbReference type="Proteomes" id="UP000298653">
    <property type="component" value="Chromosome"/>
</dbReference>
<dbReference type="GO" id="GO:0008270">
    <property type="term" value="F:zinc ion binding"/>
    <property type="evidence" value="ECO:0007669"/>
    <property type="project" value="InterPro"/>
</dbReference>
<dbReference type="InterPro" id="IPR050129">
    <property type="entry name" value="Zn_alcohol_dh"/>
</dbReference>